<comment type="caution">
    <text evidence="1">The sequence shown here is derived from an EMBL/GenBank/DDBJ whole genome shotgun (WGS) entry which is preliminary data.</text>
</comment>
<gene>
    <name evidence="1" type="ORF">M9H77_35171</name>
</gene>
<name>A0ACB9ZQU5_CATRO</name>
<keyword evidence="2" id="KW-1185">Reference proteome</keyword>
<reference evidence="2" key="1">
    <citation type="journal article" date="2023" name="Nat. Plants">
        <title>Single-cell RNA sequencing provides a high-resolution roadmap for understanding the multicellular compartmentation of specialized metabolism.</title>
        <authorList>
            <person name="Sun S."/>
            <person name="Shen X."/>
            <person name="Li Y."/>
            <person name="Li Y."/>
            <person name="Wang S."/>
            <person name="Li R."/>
            <person name="Zhang H."/>
            <person name="Shen G."/>
            <person name="Guo B."/>
            <person name="Wei J."/>
            <person name="Xu J."/>
            <person name="St-Pierre B."/>
            <person name="Chen S."/>
            <person name="Sun C."/>
        </authorList>
    </citation>
    <scope>NUCLEOTIDE SEQUENCE [LARGE SCALE GENOMIC DNA]</scope>
</reference>
<dbReference type="Proteomes" id="UP001060085">
    <property type="component" value="Linkage Group LG08"/>
</dbReference>
<organism evidence="1 2">
    <name type="scientific">Catharanthus roseus</name>
    <name type="common">Madagascar periwinkle</name>
    <name type="synonym">Vinca rosea</name>
    <dbReference type="NCBI Taxonomy" id="4058"/>
    <lineage>
        <taxon>Eukaryota</taxon>
        <taxon>Viridiplantae</taxon>
        <taxon>Streptophyta</taxon>
        <taxon>Embryophyta</taxon>
        <taxon>Tracheophyta</taxon>
        <taxon>Spermatophyta</taxon>
        <taxon>Magnoliopsida</taxon>
        <taxon>eudicotyledons</taxon>
        <taxon>Gunneridae</taxon>
        <taxon>Pentapetalae</taxon>
        <taxon>asterids</taxon>
        <taxon>lamiids</taxon>
        <taxon>Gentianales</taxon>
        <taxon>Apocynaceae</taxon>
        <taxon>Rauvolfioideae</taxon>
        <taxon>Vinceae</taxon>
        <taxon>Catharanthinae</taxon>
        <taxon>Catharanthus</taxon>
    </lineage>
</organism>
<dbReference type="EMBL" id="CM044708">
    <property type="protein sequence ID" value="KAI5649166.1"/>
    <property type="molecule type" value="Genomic_DNA"/>
</dbReference>
<evidence type="ECO:0000313" key="2">
    <source>
        <dbReference type="Proteomes" id="UP001060085"/>
    </source>
</evidence>
<evidence type="ECO:0000313" key="1">
    <source>
        <dbReference type="EMBL" id="KAI5649166.1"/>
    </source>
</evidence>
<accession>A0ACB9ZQU5</accession>
<proteinExistence type="predicted"/>
<protein>
    <submittedName>
        <fullName evidence="1">Uncharacterized protein</fullName>
    </submittedName>
</protein>
<sequence>MLAYWAIFFTFFIFLLQPFILMMNNRVGLIRVEWAGWSLMPGGPSSTRPDPAVYLRLTGYLRDSSCSSLEEHPVTDRHRAHENRTRRARSVSSAALADTLRVSRGAIKMAKLTTLNQMVIKCILKFCMYPLPFLLFLNTGFLILDALFI</sequence>